<dbReference type="AlphaFoldDB" id="A0AAW7XDQ1"/>
<name>A0AAW7XDQ1_9GAMM</name>
<gene>
    <name evidence="1" type="ORF">Q4521_22780</name>
</gene>
<proteinExistence type="predicted"/>
<organism evidence="1 2">
    <name type="scientific">Saccharophagus degradans</name>
    <dbReference type="NCBI Taxonomy" id="86304"/>
    <lineage>
        <taxon>Bacteria</taxon>
        <taxon>Pseudomonadati</taxon>
        <taxon>Pseudomonadota</taxon>
        <taxon>Gammaproteobacteria</taxon>
        <taxon>Cellvibrionales</taxon>
        <taxon>Cellvibrionaceae</taxon>
        <taxon>Saccharophagus</taxon>
    </lineage>
</organism>
<dbReference type="Proteomes" id="UP001169760">
    <property type="component" value="Unassembled WGS sequence"/>
</dbReference>
<evidence type="ECO:0000313" key="1">
    <source>
        <dbReference type="EMBL" id="MDO6425315.1"/>
    </source>
</evidence>
<comment type="caution">
    <text evidence="1">The sequence shown here is derived from an EMBL/GenBank/DDBJ whole genome shotgun (WGS) entry which is preliminary data.</text>
</comment>
<protein>
    <submittedName>
        <fullName evidence="1">Uncharacterized protein</fullName>
    </submittedName>
</protein>
<sequence>ELGQHPKENTDTVTVMEKIGHFLDDQVETIYQEIKEDYTKKEASPIIAERVDLVKILKRATRSFDGGYAMAGLLGHG</sequence>
<evidence type="ECO:0000313" key="2">
    <source>
        <dbReference type="Proteomes" id="UP001169760"/>
    </source>
</evidence>
<feature type="non-terminal residue" evidence="1">
    <location>
        <position position="1"/>
    </location>
</feature>
<reference evidence="1" key="1">
    <citation type="submission" date="2023-07" db="EMBL/GenBank/DDBJ databases">
        <title>Genome content predicts the carbon catabolic preferences of heterotrophic bacteria.</title>
        <authorList>
            <person name="Gralka M."/>
        </authorList>
    </citation>
    <scope>NUCLEOTIDE SEQUENCE</scope>
    <source>
        <strain evidence="1">I3M17_2</strain>
    </source>
</reference>
<accession>A0AAW7XDQ1</accession>
<dbReference type="EMBL" id="JAUOPB010000613">
    <property type="protein sequence ID" value="MDO6425315.1"/>
    <property type="molecule type" value="Genomic_DNA"/>
</dbReference>
<feature type="non-terminal residue" evidence="1">
    <location>
        <position position="77"/>
    </location>
</feature>